<evidence type="ECO:0000313" key="1">
    <source>
        <dbReference type="EMBL" id="ANJ64562.1"/>
    </source>
</evidence>
<protein>
    <submittedName>
        <fullName evidence="2">Uncharacterized protein</fullName>
    </submittedName>
</protein>
<organism evidence="2">
    <name type="scientific">Streptococcus suis</name>
    <dbReference type="NCBI Taxonomy" id="1307"/>
    <lineage>
        <taxon>Bacteria</taxon>
        <taxon>Bacillati</taxon>
        <taxon>Bacillota</taxon>
        <taxon>Bacilli</taxon>
        <taxon>Lactobacillales</taxon>
        <taxon>Streptococcaceae</taxon>
        <taxon>Streptococcus</taxon>
    </lineage>
</organism>
<name>A0A1X9I377_STRSU</name>
<dbReference type="AlphaFoldDB" id="A0A1X9I377"/>
<reference evidence="2" key="1">
    <citation type="journal article" date="2016" name="Front. Cell. Infect. Microbiol.">
        <title>Evolution and Diversity of the Antimicrobial Resistance Associated Mobilome in Streptococcus suis: A Probable Mobile Genetic Elements Reservoir for Other Streptococci.</title>
        <authorList>
            <person name="Huang J."/>
            <person name="Ma J."/>
            <person name="Shang K."/>
            <person name="Hu X."/>
            <person name="Liang Y."/>
            <person name="Li D."/>
            <person name="Wu Z."/>
            <person name="Dai L."/>
            <person name="Chen L."/>
            <person name="Wang L."/>
        </authorList>
    </citation>
    <scope>NUCLEOTIDE SEQUENCE</scope>
    <source>
        <strain evidence="1">TZ080501</strain>
        <strain evidence="2">YY060816</strain>
    </source>
</reference>
<dbReference type="EMBL" id="KX077897">
    <property type="protein sequence ID" value="ANJ64562.1"/>
    <property type="molecule type" value="Genomic_DNA"/>
</dbReference>
<accession>A0A1X9I377</accession>
<dbReference type="RefSeq" id="WP_014636313.1">
    <property type="nucleotide sequence ID" value="NZ_CP024050.1"/>
</dbReference>
<proteinExistence type="predicted"/>
<evidence type="ECO:0000313" key="2">
    <source>
        <dbReference type="EMBL" id="ANJ64690.1"/>
    </source>
</evidence>
<sequence length="607" mass="71336">MPITEYIKRKFTNQIKSDIHSNILLDIKAKIETTVESWQVFSKELPNIKYIKVTPFQKDYRTIRLLVNVTSETHFEFVCKDKTEIRDIQRKHTIEYLLFFDDEVIMSLVEIGEHRKVKFDSETQLDSTLLPYMYQTKYEEEAEQFLNTFYSSALKLPQPIDPLIAINSLGLTLLESPLSPDGSIRGQSHFRSEIARVYDHTYNSYKSLVVSEGTVIYDASKFVKGNKNLTLIHEAYHQYRHRPHIMMKEFLLSQDDYKSRDKDFKNARMWIEKQAKVVPPRILMPRSTFCKKALELITEIAENNKRTGMLDILQITIEELADFFHVSKQSARVRLIELGFDEVRGVLEFVDGRYVNNYAFNKLKVNHNQTLTISEQQMFDLYASNSDFRELIDSKRYIYVDGHVVINSPEVVWYFIKYPLISPAALEKLDEYAIIFDIKRKEYEEMGFEEDFTLYLLHPSSYKFEISYKHGIEYSIDERKLEVETEQRNREFTLFRQLPNDFTEAMNKVKDYQEETFPKIAEAVDSSESTIKRLFKGTGGSLQLFVLVLVYLELPDFINQYLLSLSNFKIKNGEKEDMAYQYLLNHFQGQSVAAAKQFLTKRGISTK</sequence>
<dbReference type="EMBL" id="KX077898">
    <property type="protein sequence ID" value="ANJ64690.1"/>
    <property type="molecule type" value="Genomic_DNA"/>
</dbReference>